<dbReference type="PANTHER" id="PTHR31826">
    <property type="entry name" value="NICALIN"/>
    <property type="match status" value="1"/>
</dbReference>
<dbReference type="AlphaFoldDB" id="A0A0N4ZN81"/>
<evidence type="ECO:0000256" key="1">
    <source>
        <dbReference type="ARBA" id="ARBA00004389"/>
    </source>
</evidence>
<evidence type="ECO:0000313" key="12">
    <source>
        <dbReference type="Proteomes" id="UP000038045"/>
    </source>
</evidence>
<keyword evidence="6 10" id="KW-1133">Transmembrane helix</keyword>
<organism evidence="12 13">
    <name type="scientific">Parastrongyloides trichosuri</name>
    <name type="common">Possum-specific nematode worm</name>
    <dbReference type="NCBI Taxonomy" id="131310"/>
    <lineage>
        <taxon>Eukaryota</taxon>
        <taxon>Metazoa</taxon>
        <taxon>Ecdysozoa</taxon>
        <taxon>Nematoda</taxon>
        <taxon>Chromadorea</taxon>
        <taxon>Rhabditida</taxon>
        <taxon>Tylenchina</taxon>
        <taxon>Panagrolaimomorpha</taxon>
        <taxon>Strongyloidoidea</taxon>
        <taxon>Strongyloididae</taxon>
        <taxon>Parastrongyloides</taxon>
    </lineage>
</organism>
<feature type="domain" description="Peptidase M28" evidence="11">
    <location>
        <begin position="196"/>
        <end position="403"/>
    </location>
</feature>
<keyword evidence="4" id="KW-0732">Signal</keyword>
<keyword evidence="3 10" id="KW-0812">Transmembrane</keyword>
<accession>A0A0N4ZN81</accession>
<dbReference type="GO" id="GO:0005789">
    <property type="term" value="C:endoplasmic reticulum membrane"/>
    <property type="evidence" value="ECO:0007669"/>
    <property type="project" value="UniProtKB-SubCell"/>
</dbReference>
<dbReference type="Proteomes" id="UP000038045">
    <property type="component" value="Unplaced"/>
</dbReference>
<dbReference type="Pfam" id="PF04389">
    <property type="entry name" value="Peptidase_M28"/>
    <property type="match status" value="1"/>
</dbReference>
<reference evidence="13" key="1">
    <citation type="submission" date="2017-02" db="UniProtKB">
        <authorList>
            <consortium name="WormBaseParasite"/>
        </authorList>
    </citation>
    <scope>IDENTIFICATION</scope>
</reference>
<evidence type="ECO:0000256" key="5">
    <source>
        <dbReference type="ARBA" id="ARBA00022824"/>
    </source>
</evidence>
<evidence type="ECO:0000256" key="2">
    <source>
        <dbReference type="ARBA" id="ARBA00007717"/>
    </source>
</evidence>
<keyword evidence="8" id="KW-0325">Glycoprotein</keyword>
<evidence type="ECO:0000256" key="4">
    <source>
        <dbReference type="ARBA" id="ARBA00022729"/>
    </source>
</evidence>
<protein>
    <recommendedName>
        <fullName evidence="9">BOS complex subunit NCLN</fullName>
    </recommendedName>
</protein>
<dbReference type="WBParaSite" id="PTRK_0000999600.1">
    <property type="protein sequence ID" value="PTRK_0000999600.1"/>
    <property type="gene ID" value="PTRK_0000999600"/>
</dbReference>
<dbReference type="GO" id="GO:0009966">
    <property type="term" value="P:regulation of signal transduction"/>
    <property type="evidence" value="ECO:0007669"/>
    <property type="project" value="InterPro"/>
</dbReference>
<evidence type="ECO:0000313" key="13">
    <source>
        <dbReference type="WBParaSite" id="PTRK_0000999600.1"/>
    </source>
</evidence>
<dbReference type="SUPFAM" id="SSF53187">
    <property type="entry name" value="Zn-dependent exopeptidases"/>
    <property type="match status" value="1"/>
</dbReference>
<dbReference type="STRING" id="131310.A0A0N4ZN81"/>
<feature type="transmembrane region" description="Helical" evidence="10">
    <location>
        <begin position="504"/>
        <end position="523"/>
    </location>
</feature>
<evidence type="ECO:0000256" key="10">
    <source>
        <dbReference type="SAM" id="Phobius"/>
    </source>
</evidence>
<evidence type="ECO:0000256" key="7">
    <source>
        <dbReference type="ARBA" id="ARBA00023136"/>
    </source>
</evidence>
<evidence type="ECO:0000256" key="6">
    <source>
        <dbReference type="ARBA" id="ARBA00022989"/>
    </source>
</evidence>
<comment type="subcellular location">
    <subcellularLocation>
        <location evidence="1">Endoplasmic reticulum membrane</location>
        <topology evidence="1">Single-pass membrane protein</topology>
    </subcellularLocation>
</comment>
<keyword evidence="5" id="KW-0256">Endoplasmic reticulum</keyword>
<evidence type="ECO:0000256" key="3">
    <source>
        <dbReference type="ARBA" id="ARBA00022692"/>
    </source>
</evidence>
<dbReference type="Gene3D" id="3.40.630.10">
    <property type="entry name" value="Zn peptidases"/>
    <property type="match status" value="1"/>
</dbReference>
<keyword evidence="7 10" id="KW-0472">Membrane</keyword>
<dbReference type="InterPro" id="IPR016574">
    <property type="entry name" value="Nicalin"/>
</dbReference>
<dbReference type="InterPro" id="IPR007484">
    <property type="entry name" value="Peptidase_M28"/>
</dbReference>
<comment type="similarity">
    <text evidence="2">Belongs to the nicastrin family.</text>
</comment>
<keyword evidence="12" id="KW-1185">Reference proteome</keyword>
<name>A0A0N4ZN81_PARTI</name>
<sequence length="542" mass="62232">MSSNFFESLRNLICVALLTIFLKSPFIFAVQTIVNPFEFELNAYRLQQYDIGNIAIGSKSWKFQLNVASQLNDLLQKCGIVLWKDLLNSDIKNIFLQDNGALLIIIPRNLDRLSTSDKKLMQKFENFFKTLTTNLAVYFVEDSKQIRNFLNLINEQTLPDNLYITHTLKYIFNDVYQLATSNSLPCNLLKGKKMKNIIGQLSSGDELNPIIVFVAHYDSHSIIPGLSVSANSNGSGVASLLEILAVFSKFYRHDKTRPQYNMIFALTAGGKYNYQGTRQFLDDLHEKRNEDNIELVICLDSLAKKRAINIHLSKNPSEKSATRRFINNLKLFSNITLIDIVSKKINLNSPKLAWEHERYNMRKIPAITLSHIKSYDSPERDTIFDTPQSLSTNILSNNIKLITEAMMSYVFNIPYDTCQQVKNDCSILDNVLISNERISTFLNIVNSQTRAAALSQNKLISELHSIVEKYTRHNVDIIEFEPVDVNLYSVLDDKITIYRTKTTTFDIVLGLVISLYLMILKYISKNLQKYLLYIFSLFSEHR</sequence>
<evidence type="ECO:0000259" key="11">
    <source>
        <dbReference type="Pfam" id="PF04389"/>
    </source>
</evidence>
<evidence type="ECO:0000256" key="8">
    <source>
        <dbReference type="ARBA" id="ARBA00023180"/>
    </source>
</evidence>
<evidence type="ECO:0000256" key="9">
    <source>
        <dbReference type="ARBA" id="ARBA00034873"/>
    </source>
</evidence>
<proteinExistence type="inferred from homology"/>